<gene>
    <name evidence="7" type="ORF">R5R35_005247</name>
</gene>
<dbReference type="EMBL" id="JAZDUA010000135">
    <property type="protein sequence ID" value="KAK7866815.1"/>
    <property type="molecule type" value="Genomic_DNA"/>
</dbReference>
<dbReference type="SUPFAM" id="SSF47616">
    <property type="entry name" value="GST C-terminal domain-like"/>
    <property type="match status" value="1"/>
</dbReference>
<dbReference type="InterPro" id="IPR004045">
    <property type="entry name" value="Glutathione_S-Trfase_N"/>
</dbReference>
<dbReference type="InterPro" id="IPR004046">
    <property type="entry name" value="GST_C"/>
</dbReference>
<dbReference type="PANTHER" id="PTHR11571:SF224">
    <property type="entry name" value="HEMATOPOIETIC PROSTAGLANDIN D SYNTHASE"/>
    <property type="match status" value="1"/>
</dbReference>
<dbReference type="InterPro" id="IPR010987">
    <property type="entry name" value="Glutathione-S-Trfase_C-like"/>
</dbReference>
<dbReference type="CDD" id="cd03039">
    <property type="entry name" value="GST_N_Sigma_like"/>
    <property type="match status" value="1"/>
</dbReference>
<dbReference type="GO" id="GO:0006749">
    <property type="term" value="P:glutathione metabolic process"/>
    <property type="evidence" value="ECO:0007669"/>
    <property type="project" value="TreeGrafter"/>
</dbReference>
<dbReference type="Pfam" id="PF14497">
    <property type="entry name" value="GST_C_3"/>
    <property type="match status" value="1"/>
</dbReference>
<organism evidence="7 8">
    <name type="scientific">Gryllus longicercus</name>
    <dbReference type="NCBI Taxonomy" id="2509291"/>
    <lineage>
        <taxon>Eukaryota</taxon>
        <taxon>Metazoa</taxon>
        <taxon>Ecdysozoa</taxon>
        <taxon>Arthropoda</taxon>
        <taxon>Hexapoda</taxon>
        <taxon>Insecta</taxon>
        <taxon>Pterygota</taxon>
        <taxon>Neoptera</taxon>
        <taxon>Polyneoptera</taxon>
        <taxon>Orthoptera</taxon>
        <taxon>Ensifera</taxon>
        <taxon>Gryllidea</taxon>
        <taxon>Grylloidea</taxon>
        <taxon>Gryllidae</taxon>
        <taxon>Gryllinae</taxon>
        <taxon>Gryllus</taxon>
    </lineage>
</organism>
<dbReference type="Gene3D" id="1.20.1050.10">
    <property type="match status" value="1"/>
</dbReference>
<comment type="catalytic activity">
    <reaction evidence="4">
        <text>RX + glutathione = an S-substituted glutathione + a halide anion + H(+)</text>
        <dbReference type="Rhea" id="RHEA:16437"/>
        <dbReference type="ChEBI" id="CHEBI:15378"/>
        <dbReference type="ChEBI" id="CHEBI:16042"/>
        <dbReference type="ChEBI" id="CHEBI:17792"/>
        <dbReference type="ChEBI" id="CHEBI:57925"/>
        <dbReference type="ChEBI" id="CHEBI:90779"/>
        <dbReference type="EC" id="2.5.1.18"/>
    </reaction>
</comment>
<dbReference type="CDD" id="cd03192">
    <property type="entry name" value="GST_C_Sigma_like"/>
    <property type="match status" value="1"/>
</dbReference>
<feature type="domain" description="GST N-terminal" evidence="5">
    <location>
        <begin position="3"/>
        <end position="80"/>
    </location>
</feature>
<dbReference type="FunFam" id="1.20.1050.10:FF:000030">
    <property type="entry name" value="Glutathione S-transferase S1"/>
    <property type="match status" value="1"/>
</dbReference>
<dbReference type="SUPFAM" id="SSF52833">
    <property type="entry name" value="Thioredoxin-like"/>
    <property type="match status" value="1"/>
</dbReference>
<evidence type="ECO:0000259" key="5">
    <source>
        <dbReference type="PROSITE" id="PS50404"/>
    </source>
</evidence>
<dbReference type="Pfam" id="PF02798">
    <property type="entry name" value="GST_N"/>
    <property type="match status" value="1"/>
</dbReference>
<dbReference type="PANTHER" id="PTHR11571">
    <property type="entry name" value="GLUTATHIONE S-TRANSFERASE"/>
    <property type="match status" value="1"/>
</dbReference>
<keyword evidence="2" id="KW-0808">Transferase</keyword>
<dbReference type="FunFam" id="3.40.30.10:FF:000035">
    <property type="entry name" value="hematopoietic prostaglandin D synthase"/>
    <property type="match status" value="1"/>
</dbReference>
<dbReference type="SFLD" id="SFLDS00019">
    <property type="entry name" value="Glutathione_Transferase_(cytos"/>
    <property type="match status" value="1"/>
</dbReference>
<name>A0AAN9VKW3_9ORTH</name>
<dbReference type="PROSITE" id="PS50405">
    <property type="entry name" value="GST_CTER"/>
    <property type="match status" value="1"/>
</dbReference>
<dbReference type="AlphaFoldDB" id="A0AAN9VKW3"/>
<dbReference type="InterPro" id="IPR050213">
    <property type="entry name" value="GST_superfamily"/>
</dbReference>
<evidence type="ECO:0000256" key="2">
    <source>
        <dbReference type="ARBA" id="ARBA00022679"/>
    </source>
</evidence>
<comment type="caution">
    <text evidence="7">The sequence shown here is derived from an EMBL/GenBank/DDBJ whole genome shotgun (WGS) entry which is preliminary data.</text>
</comment>
<dbReference type="PROSITE" id="PS50404">
    <property type="entry name" value="GST_NTER"/>
    <property type="match status" value="1"/>
</dbReference>
<evidence type="ECO:0000259" key="6">
    <source>
        <dbReference type="PROSITE" id="PS50405"/>
    </source>
</evidence>
<dbReference type="Gene3D" id="3.40.30.10">
    <property type="entry name" value="Glutaredoxin"/>
    <property type="match status" value="1"/>
</dbReference>
<proteinExistence type="inferred from homology"/>
<keyword evidence="8" id="KW-1185">Reference proteome</keyword>
<evidence type="ECO:0000256" key="4">
    <source>
        <dbReference type="ARBA" id="ARBA00047960"/>
    </source>
</evidence>
<dbReference type="GO" id="GO:0004602">
    <property type="term" value="F:glutathione peroxidase activity"/>
    <property type="evidence" value="ECO:0007669"/>
    <property type="project" value="UniProtKB-ARBA"/>
</dbReference>
<evidence type="ECO:0000313" key="8">
    <source>
        <dbReference type="Proteomes" id="UP001378592"/>
    </source>
</evidence>
<protein>
    <recommendedName>
        <fullName evidence="1">glutathione transferase</fullName>
        <ecNumber evidence="1">2.5.1.18</ecNumber>
    </recommendedName>
</protein>
<dbReference type="EC" id="2.5.1.18" evidence="1"/>
<sequence length="204" mass="23411">MAAKPKLTYFDFRGAAEPIRYVLEYSNVEYEDKRIQVEDWLELKPTIPFGLLPTLEINGKVINQSTAICRYYAKKVGLAGSDDFEALQIDAIADTVVDLRTAIGMYHWRTPEAEKPARAKVLKTENIPTYFSQFEKILKENDGYFVNGKLSYADLLFAGTAEYFNNVMKFDVFEGYPLAKALVEKVHNLPRIKEWVARRPQTLL</sequence>
<feature type="domain" description="GST C-terminal" evidence="6">
    <location>
        <begin position="82"/>
        <end position="204"/>
    </location>
</feature>
<dbReference type="SFLD" id="SFLDG01205">
    <property type="entry name" value="AMPS.1"/>
    <property type="match status" value="1"/>
</dbReference>
<evidence type="ECO:0000256" key="3">
    <source>
        <dbReference type="ARBA" id="ARBA00038317"/>
    </source>
</evidence>
<dbReference type="InterPro" id="IPR036282">
    <property type="entry name" value="Glutathione-S-Trfase_C_sf"/>
</dbReference>
<dbReference type="GO" id="GO:0004364">
    <property type="term" value="F:glutathione transferase activity"/>
    <property type="evidence" value="ECO:0007669"/>
    <property type="project" value="UniProtKB-EC"/>
</dbReference>
<evidence type="ECO:0000256" key="1">
    <source>
        <dbReference type="ARBA" id="ARBA00012452"/>
    </source>
</evidence>
<dbReference type="SFLD" id="SFLDG00363">
    <property type="entry name" value="AMPS_(cytGST):_Alpha-__Mu-__Pi"/>
    <property type="match status" value="1"/>
</dbReference>
<reference evidence="7 8" key="1">
    <citation type="submission" date="2024-03" db="EMBL/GenBank/DDBJ databases">
        <title>The genome assembly and annotation of the cricket Gryllus longicercus Weissman &amp; Gray.</title>
        <authorList>
            <person name="Szrajer S."/>
            <person name="Gray D."/>
            <person name="Ylla G."/>
        </authorList>
    </citation>
    <scope>NUCLEOTIDE SEQUENCE [LARGE SCALE GENOMIC DNA]</scope>
    <source>
        <strain evidence="7">DAG 2021-001</strain>
        <tissue evidence="7">Whole body minus gut</tissue>
    </source>
</reference>
<dbReference type="Proteomes" id="UP001378592">
    <property type="component" value="Unassembled WGS sequence"/>
</dbReference>
<accession>A0AAN9VKW3</accession>
<comment type="similarity">
    <text evidence="3">Belongs to the GST superfamily. Sigma family.</text>
</comment>
<dbReference type="InterPro" id="IPR036249">
    <property type="entry name" value="Thioredoxin-like_sf"/>
</dbReference>
<evidence type="ECO:0000313" key="7">
    <source>
        <dbReference type="EMBL" id="KAK7866815.1"/>
    </source>
</evidence>
<dbReference type="InterPro" id="IPR040079">
    <property type="entry name" value="Glutathione_S-Trfase"/>
</dbReference>